<dbReference type="GeneID" id="85331238"/>
<accession>A0AA40AMD8</accession>
<dbReference type="RefSeq" id="XP_060297257.1">
    <property type="nucleotide sequence ID" value="XM_060447968.1"/>
</dbReference>
<evidence type="ECO:0000313" key="2">
    <source>
        <dbReference type="Proteomes" id="UP001172101"/>
    </source>
</evidence>
<dbReference type="SUPFAM" id="SSF117281">
    <property type="entry name" value="Kelch motif"/>
    <property type="match status" value="1"/>
</dbReference>
<dbReference type="InterPro" id="IPR015915">
    <property type="entry name" value="Kelch-typ_b-propeller"/>
</dbReference>
<dbReference type="EMBL" id="JAUIRO010000004">
    <property type="protein sequence ID" value="KAK0718464.1"/>
    <property type="molecule type" value="Genomic_DNA"/>
</dbReference>
<gene>
    <name evidence="1" type="ORF">B0T26DRAFT_872662</name>
</gene>
<organism evidence="1 2">
    <name type="scientific">Lasiosphaeria miniovina</name>
    <dbReference type="NCBI Taxonomy" id="1954250"/>
    <lineage>
        <taxon>Eukaryota</taxon>
        <taxon>Fungi</taxon>
        <taxon>Dikarya</taxon>
        <taxon>Ascomycota</taxon>
        <taxon>Pezizomycotina</taxon>
        <taxon>Sordariomycetes</taxon>
        <taxon>Sordariomycetidae</taxon>
        <taxon>Sordariales</taxon>
        <taxon>Lasiosphaeriaceae</taxon>
        <taxon>Lasiosphaeria</taxon>
    </lineage>
</organism>
<proteinExistence type="predicted"/>
<comment type="caution">
    <text evidence="1">The sequence shown here is derived from an EMBL/GenBank/DDBJ whole genome shotgun (WGS) entry which is preliminary data.</text>
</comment>
<keyword evidence="2" id="KW-1185">Reference proteome</keyword>
<evidence type="ECO:0008006" key="3">
    <source>
        <dbReference type="Google" id="ProtNLM"/>
    </source>
</evidence>
<dbReference type="Proteomes" id="UP001172101">
    <property type="component" value="Unassembled WGS sequence"/>
</dbReference>
<reference evidence="1" key="1">
    <citation type="submission" date="2023-06" db="EMBL/GenBank/DDBJ databases">
        <title>Genome-scale phylogeny and comparative genomics of the fungal order Sordariales.</title>
        <authorList>
            <consortium name="Lawrence Berkeley National Laboratory"/>
            <person name="Hensen N."/>
            <person name="Bonometti L."/>
            <person name="Westerberg I."/>
            <person name="Brannstrom I.O."/>
            <person name="Guillou S."/>
            <person name="Cros-Aarteil S."/>
            <person name="Calhoun S."/>
            <person name="Haridas S."/>
            <person name="Kuo A."/>
            <person name="Mondo S."/>
            <person name="Pangilinan J."/>
            <person name="Riley R."/>
            <person name="LaButti K."/>
            <person name="Andreopoulos B."/>
            <person name="Lipzen A."/>
            <person name="Chen C."/>
            <person name="Yanf M."/>
            <person name="Daum C."/>
            <person name="Ng V."/>
            <person name="Clum A."/>
            <person name="Steindorff A."/>
            <person name="Ohm R."/>
            <person name="Martin F."/>
            <person name="Silar P."/>
            <person name="Natvig D."/>
            <person name="Lalanne C."/>
            <person name="Gautier V."/>
            <person name="Ament-velasquez S.L."/>
            <person name="Kruys A."/>
            <person name="Hutchinson M.I."/>
            <person name="Powell A.J."/>
            <person name="Barry K."/>
            <person name="Miller A.N."/>
            <person name="Grigoriev I.V."/>
            <person name="Debuchy R."/>
            <person name="Gladieux P."/>
            <person name="Thoren M.H."/>
            <person name="Johannesson H."/>
        </authorList>
    </citation>
    <scope>NUCLEOTIDE SEQUENCE</scope>
    <source>
        <strain evidence="1">SMH2392-1A</strain>
    </source>
</reference>
<sequence length="119" mass="12563">MVALAPTQLAIIGRILQAGVIDSVHIYDIPEDSWKKVASLPKTIDHGNAAAVDGKIYVLGSVTGANWAGTLRSWFMSERVGGDIFDTPVQIFGEYDALKLSEMRTGVAGTIGGEAGSKT</sequence>
<name>A0AA40AMD8_9PEZI</name>
<evidence type="ECO:0000313" key="1">
    <source>
        <dbReference type="EMBL" id="KAK0718464.1"/>
    </source>
</evidence>
<protein>
    <recommendedName>
        <fullName evidence="3">Galactose oxidase</fullName>
    </recommendedName>
</protein>
<dbReference type="AlphaFoldDB" id="A0AA40AMD8"/>
<dbReference type="Gene3D" id="2.120.10.80">
    <property type="entry name" value="Kelch-type beta propeller"/>
    <property type="match status" value="1"/>
</dbReference>